<feature type="region of interest" description="Disordered" evidence="9">
    <location>
        <begin position="1"/>
        <end position="21"/>
    </location>
</feature>
<comment type="function">
    <text evidence="8">Component of the Mediator complex, a coactivator involved in the regulated transcription of nearly all RNA polymerase II-dependent genes. Mediator functions as a bridge to convey information from gene-specific regulatory proteins to the basal RNA polymerase II transcription machinery. Mediator is recruited to promoters by direct interactions with regulatory proteins and serves as a scaffold for the assembly of a functional preinitiation complex with RNA polymerase II and the general transcription factors.</text>
</comment>
<evidence type="ECO:0000256" key="2">
    <source>
        <dbReference type="ARBA" id="ARBA00007526"/>
    </source>
</evidence>
<dbReference type="GO" id="GO:0003712">
    <property type="term" value="F:transcription coregulator activity"/>
    <property type="evidence" value="ECO:0007669"/>
    <property type="project" value="InterPro"/>
</dbReference>
<evidence type="ECO:0000313" key="10">
    <source>
        <dbReference type="EMBL" id="KAK3325602.1"/>
    </source>
</evidence>
<keyword evidence="8" id="KW-0010">Activator</keyword>
<dbReference type="PANTHER" id="PTHR13104">
    <property type="entry name" value="MED-6-RELATED"/>
    <property type="match status" value="1"/>
</dbReference>
<protein>
    <recommendedName>
        <fullName evidence="3 8">Mediator of RNA polymerase II transcription subunit 6</fullName>
    </recommendedName>
    <alternativeName>
        <fullName evidence="7 8">Mediator complex subunit 6</fullName>
    </alternativeName>
</protein>
<evidence type="ECO:0000256" key="7">
    <source>
        <dbReference type="ARBA" id="ARBA00031259"/>
    </source>
</evidence>
<proteinExistence type="inferred from homology"/>
<dbReference type="InterPro" id="IPR038566">
    <property type="entry name" value="Mediator_Med6_sf"/>
</dbReference>
<keyword evidence="5 8" id="KW-0804">Transcription</keyword>
<name>A0AAE0IIY2_9PEZI</name>
<reference evidence="10" key="1">
    <citation type="journal article" date="2023" name="Mol. Phylogenet. Evol.">
        <title>Genome-scale phylogeny and comparative genomics of the fungal order Sordariales.</title>
        <authorList>
            <person name="Hensen N."/>
            <person name="Bonometti L."/>
            <person name="Westerberg I."/>
            <person name="Brannstrom I.O."/>
            <person name="Guillou S."/>
            <person name="Cros-Aarteil S."/>
            <person name="Calhoun S."/>
            <person name="Haridas S."/>
            <person name="Kuo A."/>
            <person name="Mondo S."/>
            <person name="Pangilinan J."/>
            <person name="Riley R."/>
            <person name="LaButti K."/>
            <person name="Andreopoulos B."/>
            <person name="Lipzen A."/>
            <person name="Chen C."/>
            <person name="Yan M."/>
            <person name="Daum C."/>
            <person name="Ng V."/>
            <person name="Clum A."/>
            <person name="Steindorff A."/>
            <person name="Ohm R.A."/>
            <person name="Martin F."/>
            <person name="Silar P."/>
            <person name="Natvig D.O."/>
            <person name="Lalanne C."/>
            <person name="Gautier V."/>
            <person name="Ament-Velasquez S.L."/>
            <person name="Kruys A."/>
            <person name="Hutchinson M.I."/>
            <person name="Powell A.J."/>
            <person name="Barry K."/>
            <person name="Miller A.N."/>
            <person name="Grigoriev I.V."/>
            <person name="Debuchy R."/>
            <person name="Gladieux P."/>
            <person name="Hiltunen Thoren M."/>
            <person name="Johannesson H."/>
        </authorList>
    </citation>
    <scope>NUCLEOTIDE SEQUENCE</scope>
    <source>
        <strain evidence="10">CBS 118394</strain>
    </source>
</reference>
<comment type="similarity">
    <text evidence="2 8">Belongs to the Mediator complex subunit 6 family.</text>
</comment>
<evidence type="ECO:0000256" key="6">
    <source>
        <dbReference type="ARBA" id="ARBA00023242"/>
    </source>
</evidence>
<evidence type="ECO:0000256" key="9">
    <source>
        <dbReference type="SAM" id="MobiDB-lite"/>
    </source>
</evidence>
<accession>A0AAE0IIY2</accession>
<gene>
    <name evidence="8" type="primary">MED6</name>
    <name evidence="10" type="ORF">B0H66DRAFT_130147</name>
</gene>
<comment type="subunit">
    <text evidence="8">Component of the Mediator complex.</text>
</comment>
<sequence>MATNTSSNDGPPLDEIQWRKPPEFEGGIHSNTILFYFAESPFFDHTSNNAVVFKQGFNNVNMARFLSTRELFEERLRGMSGLEFVVAQEPAETGPGAGTGVWVINKQTRWKRQGEEDQITLHATYFVVGENIYMAPTLADIISARIATISSCAASILPIADGVQTWSPSQGRVYQTSATTTTNPTSSTKQSAGASTESKILESLFIHEQFGNEFMDENPITGKPGEFHLSSTGRKDINKPPNLPLVKGAVVVKDTPAAPGLPVLNTKVGDAATANKQNGKETKSPRTPGLTKPKRRKSKMAVTPS</sequence>
<feature type="compositionally biased region" description="Low complexity" evidence="9">
    <location>
        <begin position="176"/>
        <end position="188"/>
    </location>
</feature>
<reference evidence="10" key="2">
    <citation type="submission" date="2023-06" db="EMBL/GenBank/DDBJ databases">
        <authorList>
            <consortium name="Lawrence Berkeley National Laboratory"/>
            <person name="Haridas S."/>
            <person name="Hensen N."/>
            <person name="Bonometti L."/>
            <person name="Westerberg I."/>
            <person name="Brannstrom I.O."/>
            <person name="Guillou S."/>
            <person name="Cros-Aarteil S."/>
            <person name="Calhoun S."/>
            <person name="Kuo A."/>
            <person name="Mondo S."/>
            <person name="Pangilinan J."/>
            <person name="Riley R."/>
            <person name="Labutti K."/>
            <person name="Andreopoulos B."/>
            <person name="Lipzen A."/>
            <person name="Chen C."/>
            <person name="Yanf M."/>
            <person name="Daum C."/>
            <person name="Ng V."/>
            <person name="Clum A."/>
            <person name="Steindorff A."/>
            <person name="Ohm R."/>
            <person name="Martin F."/>
            <person name="Silar P."/>
            <person name="Natvig D."/>
            <person name="Lalanne C."/>
            <person name="Gautier V."/>
            <person name="Ament-Velasquez S.L."/>
            <person name="Kruys A."/>
            <person name="Hutchinson M.I."/>
            <person name="Powell A.J."/>
            <person name="Barry K."/>
            <person name="Miller A.N."/>
            <person name="Grigoriev I.V."/>
            <person name="Debuchy R."/>
            <person name="Gladieux P."/>
            <person name="Thoren M.H."/>
            <person name="Johannesson H."/>
        </authorList>
    </citation>
    <scope>NUCLEOTIDE SEQUENCE</scope>
    <source>
        <strain evidence="10">CBS 118394</strain>
    </source>
</reference>
<dbReference type="Pfam" id="PF04934">
    <property type="entry name" value="Med6"/>
    <property type="match status" value="1"/>
</dbReference>
<evidence type="ECO:0000256" key="3">
    <source>
        <dbReference type="ARBA" id="ARBA00020634"/>
    </source>
</evidence>
<dbReference type="GO" id="GO:0006357">
    <property type="term" value="P:regulation of transcription by RNA polymerase II"/>
    <property type="evidence" value="ECO:0007669"/>
    <property type="project" value="InterPro"/>
</dbReference>
<evidence type="ECO:0000313" key="11">
    <source>
        <dbReference type="Proteomes" id="UP001283341"/>
    </source>
</evidence>
<keyword evidence="11" id="KW-1185">Reference proteome</keyword>
<evidence type="ECO:0000256" key="1">
    <source>
        <dbReference type="ARBA" id="ARBA00004123"/>
    </source>
</evidence>
<dbReference type="EMBL" id="JAUEDM010000002">
    <property type="protein sequence ID" value="KAK3325602.1"/>
    <property type="molecule type" value="Genomic_DNA"/>
</dbReference>
<evidence type="ECO:0000256" key="8">
    <source>
        <dbReference type="RuleBase" id="RU364143"/>
    </source>
</evidence>
<comment type="subcellular location">
    <subcellularLocation>
        <location evidence="1 8">Nucleus</location>
    </subcellularLocation>
</comment>
<feature type="region of interest" description="Disordered" evidence="9">
    <location>
        <begin position="258"/>
        <end position="305"/>
    </location>
</feature>
<dbReference type="AlphaFoldDB" id="A0AAE0IIY2"/>
<dbReference type="Gene3D" id="3.10.450.580">
    <property type="entry name" value="Mediator complex, subunit Med6"/>
    <property type="match status" value="1"/>
</dbReference>
<evidence type="ECO:0000256" key="5">
    <source>
        <dbReference type="ARBA" id="ARBA00023163"/>
    </source>
</evidence>
<comment type="caution">
    <text evidence="10">The sequence shown here is derived from an EMBL/GenBank/DDBJ whole genome shotgun (WGS) entry which is preliminary data.</text>
</comment>
<dbReference type="InterPro" id="IPR007018">
    <property type="entry name" value="Mediator_Med6"/>
</dbReference>
<dbReference type="Proteomes" id="UP001283341">
    <property type="component" value="Unassembled WGS sequence"/>
</dbReference>
<keyword evidence="4 8" id="KW-0805">Transcription regulation</keyword>
<dbReference type="GO" id="GO:0016592">
    <property type="term" value="C:mediator complex"/>
    <property type="evidence" value="ECO:0007669"/>
    <property type="project" value="InterPro"/>
</dbReference>
<keyword evidence="6 8" id="KW-0539">Nucleus</keyword>
<feature type="region of interest" description="Disordered" evidence="9">
    <location>
        <begin position="174"/>
        <end position="195"/>
    </location>
</feature>
<organism evidence="10 11">
    <name type="scientific">Apodospora peruviana</name>
    <dbReference type="NCBI Taxonomy" id="516989"/>
    <lineage>
        <taxon>Eukaryota</taxon>
        <taxon>Fungi</taxon>
        <taxon>Dikarya</taxon>
        <taxon>Ascomycota</taxon>
        <taxon>Pezizomycotina</taxon>
        <taxon>Sordariomycetes</taxon>
        <taxon>Sordariomycetidae</taxon>
        <taxon>Sordariales</taxon>
        <taxon>Lasiosphaeriaceae</taxon>
        <taxon>Apodospora</taxon>
    </lineage>
</organism>
<evidence type="ECO:0000256" key="4">
    <source>
        <dbReference type="ARBA" id="ARBA00023015"/>
    </source>
</evidence>